<protein>
    <submittedName>
        <fullName evidence="1">Uncharacterized protein</fullName>
    </submittedName>
</protein>
<proteinExistence type="predicted"/>
<comment type="caution">
    <text evidence="1">The sequence shown here is derived from an EMBL/GenBank/DDBJ whole genome shotgun (WGS) entry which is preliminary data.</text>
</comment>
<dbReference type="EMBL" id="BAABHF010000009">
    <property type="protein sequence ID" value="GAA4483626.1"/>
    <property type="molecule type" value="Genomic_DNA"/>
</dbReference>
<evidence type="ECO:0000313" key="1">
    <source>
        <dbReference type="EMBL" id="GAA4483626.1"/>
    </source>
</evidence>
<evidence type="ECO:0000313" key="2">
    <source>
        <dbReference type="Proteomes" id="UP001500503"/>
    </source>
</evidence>
<keyword evidence="2" id="KW-1185">Reference proteome</keyword>
<organism evidence="1 2">
    <name type="scientific">Actinoallomurus oryzae</name>
    <dbReference type="NCBI Taxonomy" id="502180"/>
    <lineage>
        <taxon>Bacteria</taxon>
        <taxon>Bacillati</taxon>
        <taxon>Actinomycetota</taxon>
        <taxon>Actinomycetes</taxon>
        <taxon>Streptosporangiales</taxon>
        <taxon>Thermomonosporaceae</taxon>
        <taxon>Actinoallomurus</taxon>
    </lineage>
</organism>
<reference evidence="2" key="1">
    <citation type="journal article" date="2019" name="Int. J. Syst. Evol. Microbiol.">
        <title>The Global Catalogue of Microorganisms (GCM) 10K type strain sequencing project: providing services to taxonomists for standard genome sequencing and annotation.</title>
        <authorList>
            <consortium name="The Broad Institute Genomics Platform"/>
            <consortium name="The Broad Institute Genome Sequencing Center for Infectious Disease"/>
            <person name="Wu L."/>
            <person name="Ma J."/>
        </authorList>
    </citation>
    <scope>NUCLEOTIDE SEQUENCE [LARGE SCALE GENOMIC DNA]</scope>
    <source>
        <strain evidence="2">JCM 17933</strain>
    </source>
</reference>
<sequence>MCRRGKIHLFSYPSNDDCWTVICYAFHGKFQFILRAGKPEGVQSARYRVRFGIPAESHKVDLPKKRREVPPRAVVAKMIRGK</sequence>
<gene>
    <name evidence="1" type="ORF">GCM10023191_005470</name>
</gene>
<accession>A0ABP8PBU0</accession>
<name>A0ABP8PBU0_9ACTN</name>
<dbReference type="Proteomes" id="UP001500503">
    <property type="component" value="Unassembled WGS sequence"/>
</dbReference>